<dbReference type="RefSeq" id="WP_332900774.1">
    <property type="nucleotide sequence ID" value="NZ_JBAGLP010000105.1"/>
</dbReference>
<dbReference type="InterPro" id="IPR015424">
    <property type="entry name" value="PyrdxlP-dep_Trfase"/>
</dbReference>
<evidence type="ECO:0000313" key="6">
    <source>
        <dbReference type="Proteomes" id="UP001310387"/>
    </source>
</evidence>
<dbReference type="PANTHER" id="PTHR48097">
    <property type="entry name" value="L-THREONINE ALDOLASE-RELATED"/>
    <property type="match status" value="1"/>
</dbReference>
<dbReference type="Gene3D" id="3.40.640.10">
    <property type="entry name" value="Type I PLP-dependent aspartate aminotransferase-like (Major domain)"/>
    <property type="match status" value="1"/>
</dbReference>
<evidence type="ECO:0000259" key="4">
    <source>
        <dbReference type="Pfam" id="PF01212"/>
    </source>
</evidence>
<feature type="domain" description="Aromatic amino acid beta-eliminating lyase/threonine aldolase" evidence="4">
    <location>
        <begin position="11"/>
        <end position="319"/>
    </location>
</feature>
<dbReference type="Pfam" id="PF01212">
    <property type="entry name" value="Beta_elim_lyase"/>
    <property type="match status" value="1"/>
</dbReference>
<dbReference type="Proteomes" id="UP001310387">
    <property type="component" value="Unassembled WGS sequence"/>
</dbReference>
<proteinExistence type="inferred from homology"/>
<name>A0ABU7Z349_9MICO</name>
<keyword evidence="5" id="KW-0456">Lyase</keyword>
<reference evidence="5" key="1">
    <citation type="journal article" date="2024" name="Antonie Van Leeuwenhoek">
        <title>Isoptericola haloaureus sp. nov., a dimorphic actinobacterium isolated from mangrove sediments of southeast India, implicating biosaline agricultural significance through nitrogen fixation and salt tolerance genes.</title>
        <authorList>
            <person name="Prathaban M."/>
            <person name="Prathiviraj R."/>
            <person name="Ravichandran M."/>
            <person name="Natarajan S.D."/>
            <person name="Sobanaa M."/>
            <person name="Hari Krishna Kumar S."/>
            <person name="Chandrasekar V."/>
            <person name="Selvin J."/>
        </authorList>
    </citation>
    <scope>NUCLEOTIDE SEQUENCE</scope>
    <source>
        <strain evidence="5">MP1014</strain>
    </source>
</reference>
<dbReference type="SUPFAM" id="SSF53383">
    <property type="entry name" value="PLP-dependent transferases"/>
    <property type="match status" value="1"/>
</dbReference>
<evidence type="ECO:0000256" key="3">
    <source>
        <dbReference type="ARBA" id="ARBA00022898"/>
    </source>
</evidence>
<gene>
    <name evidence="5" type="ORF">V5O49_02065</name>
</gene>
<reference evidence="5" key="2">
    <citation type="submission" date="2024-02" db="EMBL/GenBank/DDBJ databases">
        <authorList>
            <person name="Prathaban M."/>
            <person name="Mythili R."/>
            <person name="Sharmila Devi N."/>
            <person name="Sobanaa M."/>
            <person name="Prathiviraj R."/>
            <person name="Selvin J."/>
        </authorList>
    </citation>
    <scope>NUCLEOTIDE SEQUENCE</scope>
    <source>
        <strain evidence="5">MP1014</strain>
    </source>
</reference>
<keyword evidence="6" id="KW-1185">Reference proteome</keyword>
<dbReference type="PANTHER" id="PTHR48097:SF5">
    <property type="entry name" value="LOW SPECIFICITY L-THREONINE ALDOLASE"/>
    <property type="match status" value="1"/>
</dbReference>
<protein>
    <submittedName>
        <fullName evidence="5">Beta-eliminating lyase-related protein</fullName>
    </submittedName>
</protein>
<comment type="similarity">
    <text evidence="2">Belongs to the threonine aldolase family.</text>
</comment>
<dbReference type="EMBL" id="JBAGLP010000105">
    <property type="protein sequence ID" value="MEG3613902.1"/>
    <property type="molecule type" value="Genomic_DNA"/>
</dbReference>
<organism evidence="5 6">
    <name type="scientific">Isoptericola haloaureus</name>
    <dbReference type="NCBI Taxonomy" id="1542902"/>
    <lineage>
        <taxon>Bacteria</taxon>
        <taxon>Bacillati</taxon>
        <taxon>Actinomycetota</taxon>
        <taxon>Actinomycetes</taxon>
        <taxon>Micrococcales</taxon>
        <taxon>Promicromonosporaceae</taxon>
        <taxon>Isoptericola</taxon>
    </lineage>
</organism>
<accession>A0ABU7Z349</accession>
<comment type="cofactor">
    <cofactor evidence="1">
        <name>pyridoxal 5'-phosphate</name>
        <dbReference type="ChEBI" id="CHEBI:597326"/>
    </cofactor>
</comment>
<keyword evidence="3" id="KW-0663">Pyridoxal phosphate</keyword>
<evidence type="ECO:0000313" key="5">
    <source>
        <dbReference type="EMBL" id="MEG3613902.1"/>
    </source>
</evidence>
<dbReference type="InterPro" id="IPR001597">
    <property type="entry name" value="ArAA_b-elim_lyase/Thr_aldolase"/>
</dbReference>
<dbReference type="GO" id="GO:0016829">
    <property type="term" value="F:lyase activity"/>
    <property type="evidence" value="ECO:0007669"/>
    <property type="project" value="UniProtKB-KW"/>
</dbReference>
<evidence type="ECO:0000256" key="2">
    <source>
        <dbReference type="ARBA" id="ARBA00006966"/>
    </source>
</evidence>
<dbReference type="InterPro" id="IPR015422">
    <property type="entry name" value="PyrdxlP-dep_Trfase_small"/>
</dbReference>
<evidence type="ECO:0000256" key="1">
    <source>
        <dbReference type="ARBA" id="ARBA00001933"/>
    </source>
</evidence>
<dbReference type="InterPro" id="IPR015421">
    <property type="entry name" value="PyrdxlP-dep_Trfase_major"/>
</dbReference>
<dbReference type="Gene3D" id="3.90.1150.10">
    <property type="entry name" value="Aspartate Aminotransferase, domain 1"/>
    <property type="match status" value="1"/>
</dbReference>
<comment type="caution">
    <text evidence="5">The sequence shown here is derived from an EMBL/GenBank/DDBJ whole genome shotgun (WGS) entry which is preliminary data.</text>
</comment>
<sequence>MPETPTALPPFASDNYAGTHPEVLAAVAAANDGFAVAYGDDPWTARLDARVAEVFGPGALAFPLVNGTGANVVSLMALSERWGGVVASDLAHANTDENGAPERVGGLKILACPSRDGRIVPDDVARWAGQRHDVHRAHPGVLTLTQSTELGTVYSIDATRALVEAAHGLGMAVHVDGSRLANAAAFLGCSLGALTRDLGVDVVSLGAAKNGGMLGEAVVVLAPEDAPHVPGSGYDGARLRPAAAAAVPYLRKATMQLVSKTRYVSAQLLALLGEPGGPVDAASAEAASADGATAPLWHRNAAHANAMAHRLRDGLETAGVLDPTLTGPSSTEPGDVVVPRGVRVTRPVEANAVFATLPREAADRLRERARFYDWAPGETPDRVEVRWMCSWDTPADAVDAFVAAVAAELA</sequence>